<dbReference type="PANTHER" id="PTHR10363:SF2">
    <property type="entry name" value="BLEOMYCIN HYDROLASE"/>
    <property type="match status" value="1"/>
</dbReference>
<dbReference type="STRING" id="502780.C1GGC2"/>
<dbReference type="GO" id="GO:0004197">
    <property type="term" value="F:cysteine-type endopeptidase activity"/>
    <property type="evidence" value="ECO:0007669"/>
    <property type="project" value="UniProtKB-EC"/>
</dbReference>
<evidence type="ECO:0000256" key="7">
    <source>
        <dbReference type="ARBA" id="ARBA00022801"/>
    </source>
</evidence>
<evidence type="ECO:0000256" key="4">
    <source>
        <dbReference type="ARBA" id="ARBA00022227"/>
    </source>
</evidence>
<dbReference type="MEROPS" id="C01.085"/>
<dbReference type="Proteomes" id="UP000001628">
    <property type="component" value="Unassembled WGS sequence"/>
</dbReference>
<dbReference type="SUPFAM" id="SSF54001">
    <property type="entry name" value="Cysteine proteinases"/>
    <property type="match status" value="1"/>
</dbReference>
<comment type="catalytic activity">
    <reaction evidence="1">
        <text>Inactivates bleomycin B2 (a cytotoxic glycometallopeptide) by hydrolysis of a carboxyamide bond of beta-aminoalanine, but also shows general aminopeptidase activity. The specificity varies somewhat with source, but amino acid arylamides of Met, Leu and Ala are preferred.</text>
        <dbReference type="EC" id="3.4.22.40"/>
    </reaction>
</comment>
<protein>
    <recommendedName>
        <fullName evidence="4">Bleomycin hydrolase</fullName>
        <ecNumber evidence="3">3.4.22.40</ecNumber>
    </recommendedName>
</protein>
<keyword evidence="5" id="KW-0963">Cytoplasm</keyword>
<dbReference type="eggNOG" id="KOG4128">
    <property type="taxonomic scope" value="Eukaryota"/>
</dbReference>
<evidence type="ECO:0000256" key="1">
    <source>
        <dbReference type="ARBA" id="ARBA00000423"/>
    </source>
</evidence>
<evidence type="ECO:0000313" key="10">
    <source>
        <dbReference type="Proteomes" id="UP000001628"/>
    </source>
</evidence>
<dbReference type="OMA" id="QSYTFFW"/>
<comment type="subcellular location">
    <subcellularLocation>
        <location evidence="2">Cytoplasm</location>
    </subcellularLocation>
</comment>
<keyword evidence="6" id="KW-0645">Protease</keyword>
<dbReference type="Pfam" id="PF03051">
    <property type="entry name" value="Peptidase_C1_2"/>
    <property type="match status" value="1"/>
</dbReference>
<dbReference type="GeneID" id="22585104"/>
<dbReference type="PANTHER" id="PTHR10363">
    <property type="entry name" value="BLEOMYCIN HYDROLASE"/>
    <property type="match status" value="1"/>
</dbReference>
<reference evidence="9 10" key="1">
    <citation type="journal article" date="2011" name="PLoS Genet.">
        <title>Comparative genomic analysis of human fungal pathogens causing paracoccidioidomycosis.</title>
        <authorList>
            <person name="Desjardins C.A."/>
            <person name="Champion M.D."/>
            <person name="Holder J.W."/>
            <person name="Muszewska A."/>
            <person name="Goldberg J."/>
            <person name="Bailao A.M."/>
            <person name="Brigido M.M."/>
            <person name="Ferreira M.E."/>
            <person name="Garcia A.M."/>
            <person name="Grynberg M."/>
            <person name="Gujja S."/>
            <person name="Heiman D.I."/>
            <person name="Henn M.R."/>
            <person name="Kodira C.D."/>
            <person name="Leon-Narvaez H."/>
            <person name="Longo L.V."/>
            <person name="Ma L.J."/>
            <person name="Malavazi I."/>
            <person name="Matsuo A.L."/>
            <person name="Morais F.V."/>
            <person name="Pereira M."/>
            <person name="Rodriguez-Brito S."/>
            <person name="Sakthikumar S."/>
            <person name="Salem-Izacc S.M."/>
            <person name="Sykes S.M."/>
            <person name="Teixeira M.M."/>
            <person name="Vallejo M.C."/>
            <person name="Walter M.E."/>
            <person name="Yandava C."/>
            <person name="Young S."/>
            <person name="Zeng Q."/>
            <person name="Zucker J."/>
            <person name="Felipe M.S."/>
            <person name="Goldman G.H."/>
            <person name="Haas B.J."/>
            <person name="McEwen J.G."/>
            <person name="Nino-Vega G."/>
            <person name="Puccia R."/>
            <person name="San-Blas G."/>
            <person name="Soares C.M."/>
            <person name="Birren B.W."/>
            <person name="Cuomo C.A."/>
        </authorList>
    </citation>
    <scope>NUCLEOTIDE SEQUENCE [LARGE SCALE GENOMIC DNA]</scope>
    <source>
        <strain evidence="9 10">Pb18</strain>
    </source>
</reference>
<dbReference type="FunFam" id="3.90.70.10:FF:000021">
    <property type="entry name" value="Bleomycin hydrolase"/>
    <property type="match status" value="1"/>
</dbReference>
<dbReference type="EMBL" id="KN275964">
    <property type="protein sequence ID" value="EEH50280.2"/>
    <property type="molecule type" value="Genomic_DNA"/>
</dbReference>
<evidence type="ECO:0000313" key="9">
    <source>
        <dbReference type="EMBL" id="EEH50280.2"/>
    </source>
</evidence>
<sequence>MGAGQSKEVAAAAVEQEKREIEERMLGVRVAVKGQVEPLDEGYVCVAEELREDISIVLSYQAGSPAPPFMQVMDGWLIVFMKNIAPAYSPPRRNISLSISDTKRWEKMLLADSKNRLALSALSANSPTTIIANHAAEIADTQVFNIKIPLEGAPITNQRSSGRCWLFAMTNVFRVALMKLYNMKNFELSQAYPFFWDKMEKANWFLEQVIDTAEKELDSRLVQSLMSGPVSDGGQWDMAANLVRKYGLVPHGLYPDTYNAKNTSFMDKLVTTKLREDAIILRQMATSDDPAVRASISDAKNKFLQEIHSILTILLGPPPSPREKFDWEYYDSEGKFHKLSMTPLEFANSLSSREGVRACQGTNVNELFSLVNDPRNDYQQLLTVDRLGNVVGGQPVTYVNVDMDTMKQSVIAMLKAGIPVFFGSDVGKYSNSTSGIMDTSLYDYALGFNVNLGMSKADRLQMGESSMTHAMVLTAVHIGDDGKPVRWRVENSWGETSGDKGWFVMTDKWMDEFVYQAVVDPQLVSRDIREVLKQKPKKLPLWDPMGALA</sequence>
<dbReference type="InterPro" id="IPR038765">
    <property type="entry name" value="Papain-like_cys_pep_sf"/>
</dbReference>
<dbReference type="InParanoid" id="C1GGC2"/>
<keyword evidence="8" id="KW-0788">Thiol protease</keyword>
<dbReference type="GO" id="GO:0070005">
    <property type="term" value="F:cysteine-type aminopeptidase activity"/>
    <property type="evidence" value="ECO:0007669"/>
    <property type="project" value="InterPro"/>
</dbReference>
<dbReference type="CDD" id="cd00585">
    <property type="entry name" value="Peptidase_C1B"/>
    <property type="match status" value="1"/>
</dbReference>
<evidence type="ECO:0000256" key="2">
    <source>
        <dbReference type="ARBA" id="ARBA00004496"/>
    </source>
</evidence>
<evidence type="ECO:0000256" key="8">
    <source>
        <dbReference type="ARBA" id="ARBA00022807"/>
    </source>
</evidence>
<dbReference type="HOGENOM" id="CLU_038600_0_1_1"/>
<dbReference type="EC" id="3.4.22.40" evidence="3"/>
<proteinExistence type="predicted"/>
<dbReference type="GO" id="GO:0043418">
    <property type="term" value="P:homocysteine catabolic process"/>
    <property type="evidence" value="ECO:0007669"/>
    <property type="project" value="TreeGrafter"/>
</dbReference>
<keyword evidence="7" id="KW-0378">Hydrolase</keyword>
<dbReference type="GO" id="GO:0005737">
    <property type="term" value="C:cytoplasm"/>
    <property type="evidence" value="ECO:0007669"/>
    <property type="project" value="UniProtKB-SubCell"/>
</dbReference>
<keyword evidence="10" id="KW-1185">Reference proteome</keyword>
<gene>
    <name evidence="9" type="ORF">PADG_06359</name>
</gene>
<evidence type="ECO:0000256" key="3">
    <source>
        <dbReference type="ARBA" id="ARBA00012465"/>
    </source>
</evidence>
<dbReference type="InterPro" id="IPR004134">
    <property type="entry name" value="Peptidase_C1B"/>
</dbReference>
<dbReference type="OrthoDB" id="2666448at2759"/>
<dbReference type="GO" id="GO:0009636">
    <property type="term" value="P:response to toxic substance"/>
    <property type="evidence" value="ECO:0007669"/>
    <property type="project" value="TreeGrafter"/>
</dbReference>
<dbReference type="VEuPathDB" id="FungiDB:PADG_06359"/>
<dbReference type="GO" id="GO:0006508">
    <property type="term" value="P:proteolysis"/>
    <property type="evidence" value="ECO:0007669"/>
    <property type="project" value="UniProtKB-KW"/>
</dbReference>
<evidence type="ECO:0000256" key="6">
    <source>
        <dbReference type="ARBA" id="ARBA00022670"/>
    </source>
</evidence>
<dbReference type="RefSeq" id="XP_010761705.1">
    <property type="nucleotide sequence ID" value="XM_010763403.1"/>
</dbReference>
<dbReference type="Gene3D" id="3.90.70.10">
    <property type="entry name" value="Cysteine proteinases"/>
    <property type="match status" value="1"/>
</dbReference>
<dbReference type="FunCoup" id="C1GGC2">
    <property type="interactions" value="663"/>
</dbReference>
<accession>C1GGC2</accession>
<organism evidence="9 10">
    <name type="scientific">Paracoccidioides brasiliensis (strain Pb18)</name>
    <dbReference type="NCBI Taxonomy" id="502780"/>
    <lineage>
        <taxon>Eukaryota</taxon>
        <taxon>Fungi</taxon>
        <taxon>Dikarya</taxon>
        <taxon>Ascomycota</taxon>
        <taxon>Pezizomycotina</taxon>
        <taxon>Eurotiomycetes</taxon>
        <taxon>Eurotiomycetidae</taxon>
        <taxon>Onygenales</taxon>
        <taxon>Ajellomycetaceae</taxon>
        <taxon>Paracoccidioides</taxon>
    </lineage>
</organism>
<evidence type="ECO:0000256" key="5">
    <source>
        <dbReference type="ARBA" id="ARBA00022490"/>
    </source>
</evidence>
<name>C1GGC2_PARBD</name>
<dbReference type="KEGG" id="pbn:PADG_06359"/>
<dbReference type="AlphaFoldDB" id="C1GGC2"/>